<keyword evidence="6" id="KW-0853">WD repeat</keyword>
<feature type="domain" description="RING-type" evidence="17">
    <location>
        <begin position="109"/>
        <end position="152"/>
    </location>
</feature>
<dbReference type="PROSITE" id="PS50089">
    <property type="entry name" value="ZF_RING_2"/>
    <property type="match status" value="1"/>
</dbReference>
<keyword evidence="12" id="KW-0539">Nucleus</keyword>
<dbReference type="InterPro" id="IPR056527">
    <property type="entry name" value="WD40_RFWD3"/>
</dbReference>
<evidence type="ECO:0000256" key="15">
    <source>
        <dbReference type="SAM" id="Coils"/>
    </source>
</evidence>
<evidence type="ECO:0000313" key="18">
    <source>
        <dbReference type="EMBL" id="GMF10817.1"/>
    </source>
</evidence>
<keyword evidence="8" id="KW-0677">Repeat</keyword>
<keyword evidence="14" id="KW-0862">Zinc</keyword>
<dbReference type="Gene3D" id="3.30.40.10">
    <property type="entry name" value="Zinc/RING finger domain, C3HC4 (zinc finger)"/>
    <property type="match status" value="1"/>
</dbReference>
<evidence type="ECO:0000256" key="14">
    <source>
        <dbReference type="PROSITE-ProRule" id="PRU00175"/>
    </source>
</evidence>
<keyword evidence="14" id="KW-0479">Metal-binding</keyword>
<feature type="coiled-coil region" evidence="15">
    <location>
        <begin position="176"/>
        <end position="224"/>
    </location>
</feature>
<keyword evidence="15" id="KW-0175">Coiled coil</keyword>
<dbReference type="InterPro" id="IPR015943">
    <property type="entry name" value="WD40/YVTN_repeat-like_dom_sf"/>
</dbReference>
<evidence type="ECO:0000256" key="10">
    <source>
        <dbReference type="ARBA" id="ARBA00022786"/>
    </source>
</evidence>
<evidence type="ECO:0000256" key="4">
    <source>
        <dbReference type="ARBA" id="ARBA00012483"/>
    </source>
</evidence>
<keyword evidence="7" id="KW-0808">Transferase</keyword>
<dbReference type="PANTHER" id="PTHR16047">
    <property type="entry name" value="RFWD3 PROTEIN"/>
    <property type="match status" value="1"/>
</dbReference>
<dbReference type="GO" id="GO:0016567">
    <property type="term" value="P:protein ubiquitination"/>
    <property type="evidence" value="ECO:0007669"/>
    <property type="project" value="InterPro"/>
</dbReference>
<dbReference type="Gene3D" id="2.130.10.10">
    <property type="entry name" value="YVTN repeat-like/Quinoprotein amine dehydrogenase"/>
    <property type="match status" value="1"/>
</dbReference>
<name>A0A9W6WNS8_9STRA</name>
<comment type="catalytic activity">
    <reaction evidence="1">
        <text>S-ubiquitinyl-[E2 ubiquitin-conjugating enzyme]-L-cysteine + [acceptor protein]-L-lysine = [E2 ubiquitin-conjugating enzyme]-L-cysteine + N(6)-ubiquitinyl-[acceptor protein]-L-lysine.</text>
        <dbReference type="EC" id="2.3.2.27"/>
    </reaction>
</comment>
<dbReference type="GO" id="GO:0061630">
    <property type="term" value="F:ubiquitin protein ligase activity"/>
    <property type="evidence" value="ECO:0007669"/>
    <property type="project" value="UniProtKB-EC"/>
</dbReference>
<organism evidence="18 19">
    <name type="scientific">Phytophthora lilii</name>
    <dbReference type="NCBI Taxonomy" id="2077276"/>
    <lineage>
        <taxon>Eukaryota</taxon>
        <taxon>Sar</taxon>
        <taxon>Stramenopiles</taxon>
        <taxon>Oomycota</taxon>
        <taxon>Peronosporomycetes</taxon>
        <taxon>Peronosporales</taxon>
        <taxon>Peronosporaceae</taxon>
        <taxon>Phytophthora</taxon>
    </lineage>
</organism>
<reference evidence="18" key="1">
    <citation type="submission" date="2023-04" db="EMBL/GenBank/DDBJ databases">
        <title>Phytophthora lilii NBRC 32176.</title>
        <authorList>
            <person name="Ichikawa N."/>
            <person name="Sato H."/>
            <person name="Tonouchi N."/>
        </authorList>
    </citation>
    <scope>NUCLEOTIDE SEQUENCE</scope>
    <source>
        <strain evidence="18">NBRC 32176</strain>
    </source>
</reference>
<dbReference type="CDD" id="cd16450">
    <property type="entry name" value="mRING-C3HGC3_RFWD3"/>
    <property type="match status" value="1"/>
</dbReference>
<gene>
    <name evidence="18" type="ORF">Plil01_000158500</name>
</gene>
<dbReference type="InterPro" id="IPR001841">
    <property type="entry name" value="Znf_RING"/>
</dbReference>
<sequence>MPLTVDDLLFGPASSDEDFAGDSNSSDDDSDSDADSGEFSAAAVVNLASPSAGVSQTLADDDDDDVQILTPAEAAAEVAAAARRAIEDPNAGRKRKRPLVETKPEPTECTICCEDCTMAGRHRLAALKCGHLFGKKCIERWVSEKRTCPNCSAVVRRADICLLYSDHVAVVDNSGLEDMTSKYEAEKEKCTKMEKEMQTLKQQLEAKTNEAMRVNAELAKYKKAMINLRCHMQQMSANATMTPTNSNGQAVANAAGVRVPASVPVGQAIMSATQSNTAFSSQPNSAQRDLARGLHTAVLTSSQTSPARSNDSFVAAIDKYKPVFDVPLSSARVFVISPSCVYLCIGEKLAQDSYGIIFLSAEDPRRRIPIHVHSSDVRDMSIHSGGAIVLTTAFDGKLAVTNLRDKKVAMRLELPSGRRQGWSCSFSETDPYAVYCGFQDGSVAKYDMRKTGGSQAIVRTFSLPERQPVHSIKLFQSAGTEGLAAATFRGLSVWRNTAGVATNANELVGNGSAPCSHVPSDQACYSLASNQQNSSQVVVSSRSIPAKHSVYYLSTVGVGLIAPHVEFVAHKAPSVLSRSAMWSEANGTAVVASWSQDTERVTLWNVSNHRETRAPEPSALSATSATIPVVDIQHTVKNGNWSSGVALLGTMSSRQLCMYRSGV</sequence>
<evidence type="ECO:0000313" key="19">
    <source>
        <dbReference type="Proteomes" id="UP001165083"/>
    </source>
</evidence>
<evidence type="ECO:0000256" key="3">
    <source>
        <dbReference type="ARBA" id="ARBA00004906"/>
    </source>
</evidence>
<dbReference type="PANTHER" id="PTHR16047:SF7">
    <property type="entry name" value="E3 UBIQUITIN-PROTEIN LIGASE RFWD3"/>
    <property type="match status" value="1"/>
</dbReference>
<evidence type="ECO:0000256" key="5">
    <source>
        <dbReference type="ARBA" id="ARBA00022490"/>
    </source>
</evidence>
<dbReference type="EC" id="2.3.2.27" evidence="4"/>
<feature type="compositionally biased region" description="Acidic residues" evidence="16">
    <location>
        <begin position="15"/>
        <end position="36"/>
    </location>
</feature>
<evidence type="ECO:0000256" key="11">
    <source>
        <dbReference type="ARBA" id="ARBA00023204"/>
    </source>
</evidence>
<keyword evidence="19" id="KW-1185">Reference proteome</keyword>
<dbReference type="SUPFAM" id="SSF57850">
    <property type="entry name" value="RING/U-box"/>
    <property type="match status" value="1"/>
</dbReference>
<dbReference type="GO" id="GO:0008270">
    <property type="term" value="F:zinc ion binding"/>
    <property type="evidence" value="ECO:0007669"/>
    <property type="project" value="UniProtKB-KW"/>
</dbReference>
<dbReference type="AlphaFoldDB" id="A0A9W6WNS8"/>
<evidence type="ECO:0000259" key="17">
    <source>
        <dbReference type="PROSITE" id="PS50089"/>
    </source>
</evidence>
<evidence type="ECO:0000256" key="13">
    <source>
        <dbReference type="ARBA" id="ARBA00034306"/>
    </source>
</evidence>
<protein>
    <recommendedName>
        <fullName evidence="4">RING-type E3 ubiquitin transferase</fullName>
        <ecNumber evidence="4">2.3.2.27</ecNumber>
    </recommendedName>
</protein>
<dbReference type="GO" id="GO:0005737">
    <property type="term" value="C:cytoplasm"/>
    <property type="evidence" value="ECO:0007669"/>
    <property type="project" value="UniProtKB-SubCell"/>
</dbReference>
<dbReference type="InterPro" id="IPR036322">
    <property type="entry name" value="WD40_repeat_dom_sf"/>
</dbReference>
<dbReference type="GO" id="GO:0016604">
    <property type="term" value="C:nuclear body"/>
    <property type="evidence" value="ECO:0007669"/>
    <property type="project" value="UniProtKB-SubCell"/>
</dbReference>
<dbReference type="EMBL" id="BSXW01000055">
    <property type="protein sequence ID" value="GMF10817.1"/>
    <property type="molecule type" value="Genomic_DNA"/>
</dbReference>
<dbReference type="InterPro" id="IPR037381">
    <property type="entry name" value="RFWD3"/>
</dbReference>
<evidence type="ECO:0000256" key="8">
    <source>
        <dbReference type="ARBA" id="ARBA00022737"/>
    </source>
</evidence>
<keyword evidence="14" id="KW-0863">Zinc-finger</keyword>
<keyword evidence="10" id="KW-0833">Ubl conjugation pathway</keyword>
<accession>A0A9W6WNS8</accession>
<feature type="region of interest" description="Disordered" evidence="16">
    <location>
        <begin position="1"/>
        <end position="41"/>
    </location>
</feature>
<dbReference type="Pfam" id="PF23419">
    <property type="entry name" value="WD40_RFWD3"/>
    <property type="match status" value="1"/>
</dbReference>
<dbReference type="OrthoDB" id="5600418at2759"/>
<keyword evidence="5" id="KW-0963">Cytoplasm</keyword>
<keyword evidence="11" id="KW-0234">DNA repair</keyword>
<keyword evidence="9" id="KW-0227">DNA damage</keyword>
<evidence type="ECO:0000256" key="1">
    <source>
        <dbReference type="ARBA" id="ARBA00000900"/>
    </source>
</evidence>
<dbReference type="Proteomes" id="UP001165083">
    <property type="component" value="Unassembled WGS sequence"/>
</dbReference>
<proteinExistence type="predicted"/>
<evidence type="ECO:0000256" key="7">
    <source>
        <dbReference type="ARBA" id="ARBA00022679"/>
    </source>
</evidence>
<evidence type="ECO:0000256" key="16">
    <source>
        <dbReference type="SAM" id="MobiDB-lite"/>
    </source>
</evidence>
<evidence type="ECO:0000256" key="6">
    <source>
        <dbReference type="ARBA" id="ARBA00022574"/>
    </source>
</evidence>
<evidence type="ECO:0000256" key="2">
    <source>
        <dbReference type="ARBA" id="ARBA00004496"/>
    </source>
</evidence>
<evidence type="ECO:0000256" key="9">
    <source>
        <dbReference type="ARBA" id="ARBA00022763"/>
    </source>
</evidence>
<comment type="subcellular location">
    <subcellularLocation>
        <location evidence="2">Cytoplasm</location>
    </subcellularLocation>
    <subcellularLocation>
        <location evidence="13">Nucleus</location>
        <location evidence="13">Nuclear body</location>
    </subcellularLocation>
</comment>
<dbReference type="InterPro" id="IPR013083">
    <property type="entry name" value="Znf_RING/FYVE/PHD"/>
</dbReference>
<comment type="caution">
    <text evidence="18">The sequence shown here is derived from an EMBL/GenBank/DDBJ whole genome shotgun (WGS) entry which is preliminary data.</text>
</comment>
<comment type="pathway">
    <text evidence="3">Protein modification; protein ubiquitination.</text>
</comment>
<dbReference type="Pfam" id="PF13639">
    <property type="entry name" value="zf-RING_2"/>
    <property type="match status" value="1"/>
</dbReference>
<dbReference type="SUPFAM" id="SSF50978">
    <property type="entry name" value="WD40 repeat-like"/>
    <property type="match status" value="1"/>
</dbReference>
<evidence type="ECO:0000256" key="12">
    <source>
        <dbReference type="ARBA" id="ARBA00023242"/>
    </source>
</evidence>
<dbReference type="GO" id="GO:0036297">
    <property type="term" value="P:interstrand cross-link repair"/>
    <property type="evidence" value="ECO:0007669"/>
    <property type="project" value="InterPro"/>
</dbReference>